<feature type="coiled-coil region" evidence="2">
    <location>
        <begin position="503"/>
        <end position="752"/>
    </location>
</feature>
<evidence type="ECO:0000256" key="1">
    <source>
        <dbReference type="ARBA" id="ARBA00023054"/>
    </source>
</evidence>
<dbReference type="AlphaFoldDB" id="A0A9P3LTL8"/>
<evidence type="ECO:0000256" key="2">
    <source>
        <dbReference type="SAM" id="Coils"/>
    </source>
</evidence>
<dbReference type="OrthoDB" id="2408724at2759"/>
<feature type="coiled-coil region" evidence="2">
    <location>
        <begin position="446"/>
        <end position="473"/>
    </location>
</feature>
<reference evidence="4" key="1">
    <citation type="submission" date="2021-11" db="EMBL/GenBank/DDBJ databases">
        <authorList>
            <person name="Herlambang A."/>
            <person name="Guo Y."/>
            <person name="Takashima Y."/>
            <person name="Nishizawa T."/>
        </authorList>
    </citation>
    <scope>NUCLEOTIDE SEQUENCE</scope>
    <source>
        <strain evidence="4">E1425</strain>
    </source>
</reference>
<dbReference type="PANTHER" id="PTHR32083">
    <property type="entry name" value="CILIA AND FLAGELLA-ASSOCIATED PROTEIN 58-RELATED"/>
    <property type="match status" value="1"/>
</dbReference>
<name>A0A9P3LTL8_9FUNG</name>
<reference evidence="4" key="2">
    <citation type="journal article" date="2022" name="Microbiol. Resour. Announc.">
        <title>Whole-Genome Sequence of Entomortierella parvispora E1425, a Mucoromycotan Fungus Associated with Burkholderiaceae-Related Endosymbiotic Bacteria.</title>
        <authorList>
            <person name="Herlambang A."/>
            <person name="Guo Y."/>
            <person name="Takashima Y."/>
            <person name="Narisawa K."/>
            <person name="Ohta H."/>
            <person name="Nishizawa T."/>
        </authorList>
    </citation>
    <scope>NUCLEOTIDE SEQUENCE</scope>
    <source>
        <strain evidence="4">E1425</strain>
    </source>
</reference>
<feature type="compositionally biased region" description="Low complexity" evidence="3">
    <location>
        <begin position="66"/>
        <end position="90"/>
    </location>
</feature>
<keyword evidence="5" id="KW-1185">Reference proteome</keyword>
<feature type="compositionally biased region" description="Polar residues" evidence="3">
    <location>
        <begin position="91"/>
        <end position="131"/>
    </location>
</feature>
<evidence type="ECO:0000256" key="3">
    <source>
        <dbReference type="SAM" id="MobiDB-lite"/>
    </source>
</evidence>
<feature type="compositionally biased region" description="Polar residues" evidence="3">
    <location>
        <begin position="18"/>
        <end position="28"/>
    </location>
</feature>
<sequence>MLRGSSVSSSPEQMSVLAHSSQVTTPTSGKVHKSYQHQHSGSTDKSENVFVLVRNPQHTPSGPAWSPSLSSSSSSLSSSSSSSPSLSLSSRSTSGPATILYQSPTRSIAFSPNNTKSDTFPGTDINIRTPSQKWSPGTLSTIVETSRESLNSDIVPTKLFDDTEAIEKPFPMRCLAQDRIGIDNGKLYQGPLAPSLEPNCSTLCIVEDASDIDKSFLLKEIKRLANHDFDLTYRQAQYPPELECLFQRLRTCYVVNKRSKMTSEVKDRKICDLERQLVFSQQKHQRFLKGLFTSTPLLPAAPTPPPSLDNDETPVEISGPTIASLVPVMTTTTLEATEQLCSSISVDDASRIQTILSAVNNSGGSVLTTNKKAPVETRLQSLAKVSWSVSQQSLVQAMLKTGLDADLDTTETAIQQNNNDISTCDPDSINIMSGATTRLLRAETELGLLKLVMAQNQQEIQGLEEEVYRKQGELVHHRLLYDCAVDLNQNKYETQIGRDQAQIRSLTEALTLSQEEMERHAKRVTEITKEMETLDQVHHEQKLKEQELRVQIRQLEQELLVLHEQLSETKQGLESNKVDYHKELEVQQGTLLDQEKQLKELQLALAANEDQQQQMLDHLEKQQQKETSDLKTNLVKLRKDKKRLEKEVATLSIKIVRVQTQNEELEEQAKESLIEIDQLKATLLNNSNNCSEKEKEDSERAQEIQQLKAQVTGLEIQLSDLTATLRLKEAELEHAQEEIEQASLKLEQELSAQKILHAEEMSAFAEKKKIQAERERACQSKNVAHFQNMVSKLRTELDEKDEKLSDVTISWNQTKDQLQRCDASLRRRRRELEAVQLERDEIQRNLNEVNDRLLNMGVAIELLEQAEEKNAILTETIKQKDQTLSEMEYRLRRFEEDDDDFGEDD</sequence>
<evidence type="ECO:0000313" key="4">
    <source>
        <dbReference type="EMBL" id="GJJ70226.1"/>
    </source>
</evidence>
<keyword evidence="1 2" id="KW-0175">Coiled coil</keyword>
<accession>A0A9P3LTL8</accession>
<proteinExistence type="predicted"/>
<organism evidence="4 5">
    <name type="scientific">Entomortierella parvispora</name>
    <dbReference type="NCBI Taxonomy" id="205924"/>
    <lineage>
        <taxon>Eukaryota</taxon>
        <taxon>Fungi</taxon>
        <taxon>Fungi incertae sedis</taxon>
        <taxon>Mucoromycota</taxon>
        <taxon>Mortierellomycotina</taxon>
        <taxon>Mortierellomycetes</taxon>
        <taxon>Mortierellales</taxon>
        <taxon>Mortierellaceae</taxon>
        <taxon>Entomortierella</taxon>
    </lineage>
</organism>
<dbReference type="GO" id="GO:0005856">
    <property type="term" value="C:cytoskeleton"/>
    <property type="evidence" value="ECO:0007669"/>
    <property type="project" value="TreeGrafter"/>
</dbReference>
<dbReference type="PANTHER" id="PTHR32083:SF48">
    <property type="entry name" value="TRANS-GOLGI NETWORK-LOCALIZED SYP41-INTERACTING PROTEIN 1"/>
    <property type="match status" value="1"/>
</dbReference>
<feature type="coiled-coil region" evidence="2">
    <location>
        <begin position="783"/>
        <end position="897"/>
    </location>
</feature>
<evidence type="ECO:0000313" key="5">
    <source>
        <dbReference type="Proteomes" id="UP000827284"/>
    </source>
</evidence>
<protein>
    <submittedName>
        <fullName evidence="4">Uncharacterized protein</fullName>
    </submittedName>
</protein>
<dbReference type="Proteomes" id="UP000827284">
    <property type="component" value="Unassembled WGS sequence"/>
</dbReference>
<feature type="compositionally biased region" description="Low complexity" evidence="3">
    <location>
        <begin position="1"/>
        <end position="10"/>
    </location>
</feature>
<feature type="region of interest" description="Disordered" evidence="3">
    <location>
        <begin position="1"/>
        <end position="131"/>
    </location>
</feature>
<gene>
    <name evidence="4" type="ORF">EMPS_02575</name>
</gene>
<comment type="caution">
    <text evidence="4">The sequence shown here is derived from an EMBL/GenBank/DDBJ whole genome shotgun (WGS) entry which is preliminary data.</text>
</comment>
<dbReference type="EMBL" id="BQFW01000003">
    <property type="protein sequence ID" value="GJJ70226.1"/>
    <property type="molecule type" value="Genomic_DNA"/>
</dbReference>